<dbReference type="AlphaFoldDB" id="A0A9R1WVR7"/>
<reference evidence="1 2" key="1">
    <citation type="journal article" date="2017" name="Nat. Commun.">
        <title>Genome assembly with in vitro proximity ligation data and whole-genome triplication in lettuce.</title>
        <authorList>
            <person name="Reyes-Chin-Wo S."/>
            <person name="Wang Z."/>
            <person name="Yang X."/>
            <person name="Kozik A."/>
            <person name="Arikit S."/>
            <person name="Song C."/>
            <person name="Xia L."/>
            <person name="Froenicke L."/>
            <person name="Lavelle D.O."/>
            <person name="Truco M.J."/>
            <person name="Xia R."/>
            <person name="Zhu S."/>
            <person name="Xu C."/>
            <person name="Xu H."/>
            <person name="Xu X."/>
            <person name="Cox K."/>
            <person name="Korf I."/>
            <person name="Meyers B.C."/>
            <person name="Michelmore R.W."/>
        </authorList>
    </citation>
    <scope>NUCLEOTIDE SEQUENCE [LARGE SCALE GENOMIC DNA]</scope>
    <source>
        <strain evidence="2">cv. Salinas</strain>
        <tissue evidence="1">Seedlings</tissue>
    </source>
</reference>
<name>A0A9R1WVR7_LACSA</name>
<protein>
    <submittedName>
        <fullName evidence="1">Uncharacterized protein</fullName>
    </submittedName>
</protein>
<accession>A0A9R1WVR7</accession>
<evidence type="ECO:0000313" key="1">
    <source>
        <dbReference type="EMBL" id="KAJ0189411.1"/>
    </source>
</evidence>
<keyword evidence="2" id="KW-1185">Reference proteome</keyword>
<comment type="caution">
    <text evidence="1">The sequence shown here is derived from an EMBL/GenBank/DDBJ whole genome shotgun (WGS) entry which is preliminary data.</text>
</comment>
<gene>
    <name evidence="1" type="ORF">LSAT_V11C800390330</name>
</gene>
<sequence>MCKTLKLNLSYYDYTIDYKEHNVKKRRKRDVNQIQSLQSQKISTRSNLTRWDEEKGWRSTDATKKYEEMMKLRNKHTMDTMSDKLILEKGVKFKKRLLDHSYKNI</sequence>
<proteinExistence type="predicted"/>
<organism evidence="1 2">
    <name type="scientific">Lactuca sativa</name>
    <name type="common">Garden lettuce</name>
    <dbReference type="NCBI Taxonomy" id="4236"/>
    <lineage>
        <taxon>Eukaryota</taxon>
        <taxon>Viridiplantae</taxon>
        <taxon>Streptophyta</taxon>
        <taxon>Embryophyta</taxon>
        <taxon>Tracheophyta</taxon>
        <taxon>Spermatophyta</taxon>
        <taxon>Magnoliopsida</taxon>
        <taxon>eudicotyledons</taxon>
        <taxon>Gunneridae</taxon>
        <taxon>Pentapetalae</taxon>
        <taxon>asterids</taxon>
        <taxon>campanulids</taxon>
        <taxon>Asterales</taxon>
        <taxon>Asteraceae</taxon>
        <taxon>Cichorioideae</taxon>
        <taxon>Cichorieae</taxon>
        <taxon>Lactucinae</taxon>
        <taxon>Lactuca</taxon>
    </lineage>
</organism>
<evidence type="ECO:0000313" key="2">
    <source>
        <dbReference type="Proteomes" id="UP000235145"/>
    </source>
</evidence>
<dbReference type="EMBL" id="NBSK02000008">
    <property type="protein sequence ID" value="KAJ0189411.1"/>
    <property type="molecule type" value="Genomic_DNA"/>
</dbReference>
<dbReference type="Proteomes" id="UP000235145">
    <property type="component" value="Unassembled WGS sequence"/>
</dbReference>